<dbReference type="Proteomes" id="UP000323708">
    <property type="component" value="Unassembled WGS sequence"/>
</dbReference>
<name>A0A5B0X220_9GAMM</name>
<gene>
    <name evidence="1" type="ORF">F0M18_08725</name>
</gene>
<dbReference type="EMBL" id="VTUX01000003">
    <property type="protein sequence ID" value="KAA1192728.1"/>
    <property type="molecule type" value="Genomic_DNA"/>
</dbReference>
<sequence length="164" mass="17829">MVSLQHHRVPHLLTILLCWSGLVIFSNSALAGQQLSSVVDSHAQVGRYSVIAVRPTAGQQDLLSVARAITIPSNIKRVGDAPDWLLHDSGYRLADDAVLSEEVVAMFDLPLPAAHRQFEPMPLNAVLGQMVGPAFRIVEDTVHRLIAFERCKDASDPMSIGGTQ</sequence>
<evidence type="ECO:0000313" key="2">
    <source>
        <dbReference type="Proteomes" id="UP000323708"/>
    </source>
</evidence>
<dbReference type="InterPro" id="IPR022260">
    <property type="entry name" value="Integr_conj_element_PilL"/>
</dbReference>
<keyword evidence="2" id="KW-1185">Reference proteome</keyword>
<dbReference type="NCBIfam" id="TIGR03748">
    <property type="entry name" value="conj_PilL"/>
    <property type="match status" value="1"/>
</dbReference>
<accession>A0A5B0X220</accession>
<dbReference type="RefSeq" id="WP_149611012.1">
    <property type="nucleotide sequence ID" value="NZ_VTUX01000003.1"/>
</dbReference>
<organism evidence="1 2">
    <name type="scientific">Pseudohalioglobus sediminis</name>
    <dbReference type="NCBI Taxonomy" id="2606449"/>
    <lineage>
        <taxon>Bacteria</taxon>
        <taxon>Pseudomonadati</taxon>
        <taxon>Pseudomonadota</taxon>
        <taxon>Gammaproteobacteria</taxon>
        <taxon>Cellvibrionales</taxon>
        <taxon>Halieaceae</taxon>
        <taxon>Pseudohalioglobus</taxon>
    </lineage>
</organism>
<protein>
    <submittedName>
        <fullName evidence="1">Pili assembly chaperone</fullName>
    </submittedName>
</protein>
<dbReference type="AlphaFoldDB" id="A0A5B0X220"/>
<reference evidence="1 2" key="1">
    <citation type="submission" date="2019-09" db="EMBL/GenBank/DDBJ databases">
        <authorList>
            <person name="Chen X.-Y."/>
        </authorList>
    </citation>
    <scope>NUCLEOTIDE SEQUENCE [LARGE SCALE GENOMIC DNA]</scope>
    <source>
        <strain evidence="1 2">NY5</strain>
    </source>
</reference>
<comment type="caution">
    <text evidence="1">The sequence shown here is derived from an EMBL/GenBank/DDBJ whole genome shotgun (WGS) entry which is preliminary data.</text>
</comment>
<proteinExistence type="predicted"/>
<evidence type="ECO:0000313" key="1">
    <source>
        <dbReference type="EMBL" id="KAA1192728.1"/>
    </source>
</evidence>